<dbReference type="Pfam" id="PF08238">
    <property type="entry name" value="Sel1"/>
    <property type="match status" value="2"/>
</dbReference>
<dbReference type="HOGENOM" id="CLU_000288_36_12_6"/>
<dbReference type="SMART" id="SM00671">
    <property type="entry name" value="SEL1"/>
    <property type="match status" value="1"/>
</dbReference>
<accession>A0A0A7S2A1</accession>
<dbReference type="STRING" id="1267021.FPB0191_01108"/>
<evidence type="ECO:0000313" key="2">
    <source>
        <dbReference type="Proteomes" id="UP000030901"/>
    </source>
</evidence>
<name>A0A0A7S2A1_FRIPE</name>
<dbReference type="InterPro" id="IPR050767">
    <property type="entry name" value="Sel1_AlgK"/>
</dbReference>
<organism evidence="1 2">
    <name type="scientific">Frischella perrara</name>
    <dbReference type="NCBI Taxonomy" id="1267021"/>
    <lineage>
        <taxon>Bacteria</taxon>
        <taxon>Pseudomonadati</taxon>
        <taxon>Pseudomonadota</taxon>
        <taxon>Gammaproteobacteria</taxon>
        <taxon>Orbales</taxon>
        <taxon>Orbaceae</taxon>
        <taxon>Frischella</taxon>
    </lineage>
</organism>
<reference evidence="1 2" key="1">
    <citation type="journal article" date="2014" name="Appl. Environ. Microbiol.">
        <title>Gut symbionts from distinct hosts exhibit genotoxic activity via divergent colibactin biosynthetic pathways.</title>
        <authorList>
            <person name="Engel P."/>
            <person name="Vizcaino M.I."/>
            <person name="Crawford J.M."/>
        </authorList>
    </citation>
    <scope>NUCLEOTIDE SEQUENCE [LARGE SCALE GENOMIC DNA]</scope>
    <source>
        <strain evidence="1 2">PEB0191</strain>
    </source>
</reference>
<dbReference type="KEGG" id="fpp:FPB0191_01108"/>
<keyword evidence="2" id="KW-1185">Reference proteome</keyword>
<dbReference type="AlphaFoldDB" id="A0A0A7S2A1"/>
<dbReference type="PANTHER" id="PTHR11102:SF160">
    <property type="entry name" value="ERAD-ASSOCIATED E3 UBIQUITIN-PROTEIN LIGASE COMPONENT HRD3"/>
    <property type="match status" value="1"/>
</dbReference>
<dbReference type="EMBL" id="CP009056">
    <property type="protein sequence ID" value="AJA44932.1"/>
    <property type="molecule type" value="Genomic_DNA"/>
</dbReference>
<protein>
    <submittedName>
        <fullName evidence="1">Sel1 repeat protein</fullName>
    </submittedName>
</protein>
<gene>
    <name evidence="1" type="ORF">FPB0191_01108</name>
</gene>
<dbReference type="InterPro" id="IPR006597">
    <property type="entry name" value="Sel1-like"/>
</dbReference>
<dbReference type="RefSeq" id="WP_052236803.1">
    <property type="nucleotide sequence ID" value="NZ_QGTI01000020.1"/>
</dbReference>
<sequence length="70" mass="8179">MALNRDKQKEFYWYTKAAEQGYPNAQYNLALMYDKGDGVKQNKSLAKKYYQLACEGHHKKACSKLKQLTE</sequence>
<dbReference type="PANTHER" id="PTHR11102">
    <property type="entry name" value="SEL-1-LIKE PROTEIN"/>
    <property type="match status" value="1"/>
</dbReference>
<dbReference type="InterPro" id="IPR011990">
    <property type="entry name" value="TPR-like_helical_dom_sf"/>
</dbReference>
<dbReference type="Proteomes" id="UP000030901">
    <property type="component" value="Chromosome"/>
</dbReference>
<evidence type="ECO:0000313" key="1">
    <source>
        <dbReference type="EMBL" id="AJA44932.1"/>
    </source>
</evidence>
<dbReference type="SUPFAM" id="SSF81901">
    <property type="entry name" value="HCP-like"/>
    <property type="match status" value="1"/>
</dbReference>
<dbReference type="Gene3D" id="1.25.40.10">
    <property type="entry name" value="Tetratricopeptide repeat domain"/>
    <property type="match status" value="1"/>
</dbReference>
<proteinExistence type="predicted"/>